<evidence type="ECO:0000256" key="4">
    <source>
        <dbReference type="ARBA" id="ARBA00022692"/>
    </source>
</evidence>
<protein>
    <recommendedName>
        <fullName evidence="14">Fluoride-specific ion channel FluC</fullName>
    </recommendedName>
</protein>
<dbReference type="InterPro" id="IPR003691">
    <property type="entry name" value="FluC"/>
</dbReference>
<evidence type="ECO:0000256" key="12">
    <source>
        <dbReference type="ARBA" id="ARBA00035585"/>
    </source>
</evidence>
<dbReference type="GO" id="GO:0046872">
    <property type="term" value="F:metal ion binding"/>
    <property type="evidence" value="ECO:0007669"/>
    <property type="project" value="UniProtKB-KW"/>
</dbReference>
<dbReference type="AlphaFoldDB" id="A0A1E5LJH7"/>
<keyword evidence="2 14" id="KW-0813">Transport</keyword>
<feature type="transmembrane region" description="Helical" evidence="14">
    <location>
        <begin position="65"/>
        <end position="89"/>
    </location>
</feature>
<name>A0A1E5LJH7_9BACI</name>
<comment type="caution">
    <text evidence="15">The sequence shown here is derived from an EMBL/GenBank/DDBJ whole genome shotgun (WGS) entry which is preliminary data.</text>
</comment>
<dbReference type="OrthoDB" id="9815830at2"/>
<evidence type="ECO:0000256" key="3">
    <source>
        <dbReference type="ARBA" id="ARBA00022475"/>
    </source>
</evidence>
<sequence>MNLVFITAFGGAIGAWFRFLIGTFISKRFSRLPVAMILVNVIGAFGLGVYTGSYLNSDLVVNESMLHHFIGIGFFGAFTTFSTFSVEAVQLLQQKKTKSALIYMVSTIFGSILLFSFGVLCVI</sequence>
<feature type="binding site" evidence="14">
    <location>
        <position position="76"/>
    </location>
    <ligand>
        <name>Na(+)</name>
        <dbReference type="ChEBI" id="CHEBI:29101"/>
        <note>structural</note>
    </ligand>
</feature>
<dbReference type="Proteomes" id="UP000095209">
    <property type="component" value="Unassembled WGS sequence"/>
</dbReference>
<feature type="binding site" evidence="14">
    <location>
        <position position="79"/>
    </location>
    <ligand>
        <name>Na(+)</name>
        <dbReference type="ChEBI" id="CHEBI:29101"/>
        <note>structural</note>
    </ligand>
</feature>
<feature type="transmembrane region" description="Helical" evidence="14">
    <location>
        <begin position="6"/>
        <end position="25"/>
    </location>
</feature>
<organism evidence="15 16">
    <name type="scientific">Bacillus solimangrovi</name>
    <dbReference type="NCBI Taxonomy" id="1305675"/>
    <lineage>
        <taxon>Bacteria</taxon>
        <taxon>Bacillati</taxon>
        <taxon>Bacillota</taxon>
        <taxon>Bacilli</taxon>
        <taxon>Bacillales</taxon>
        <taxon>Bacillaceae</taxon>
        <taxon>Bacillus</taxon>
    </lineage>
</organism>
<dbReference type="Pfam" id="PF02537">
    <property type="entry name" value="CRCB"/>
    <property type="match status" value="1"/>
</dbReference>
<feature type="transmembrane region" description="Helical" evidence="14">
    <location>
        <begin position="101"/>
        <end position="120"/>
    </location>
</feature>
<evidence type="ECO:0000313" key="15">
    <source>
        <dbReference type="EMBL" id="OEH94221.1"/>
    </source>
</evidence>
<dbReference type="PANTHER" id="PTHR28259:SF16">
    <property type="entry name" value="FLUORIDE-SPECIFIC ION CHANNEL FLUC 2"/>
    <property type="match status" value="1"/>
</dbReference>
<comment type="catalytic activity">
    <reaction evidence="12">
        <text>fluoride(in) = fluoride(out)</text>
        <dbReference type="Rhea" id="RHEA:76159"/>
        <dbReference type="ChEBI" id="CHEBI:17051"/>
    </reaction>
    <physiologicalReaction direction="left-to-right" evidence="12">
        <dbReference type="Rhea" id="RHEA:76160"/>
    </physiologicalReaction>
</comment>
<keyword evidence="3 14" id="KW-1003">Cell membrane</keyword>
<evidence type="ECO:0000256" key="13">
    <source>
        <dbReference type="ARBA" id="ARBA00049940"/>
    </source>
</evidence>
<evidence type="ECO:0000313" key="16">
    <source>
        <dbReference type="Proteomes" id="UP000095209"/>
    </source>
</evidence>
<evidence type="ECO:0000256" key="2">
    <source>
        <dbReference type="ARBA" id="ARBA00022448"/>
    </source>
</evidence>
<keyword evidence="7 14" id="KW-0915">Sodium</keyword>
<keyword evidence="16" id="KW-1185">Reference proteome</keyword>
<keyword evidence="6 14" id="KW-1133">Transmembrane helix</keyword>
<evidence type="ECO:0000256" key="9">
    <source>
        <dbReference type="ARBA" id="ARBA00023136"/>
    </source>
</evidence>
<keyword evidence="10 14" id="KW-0407">Ion channel</keyword>
<dbReference type="HAMAP" id="MF_00454">
    <property type="entry name" value="FluC"/>
    <property type="match status" value="1"/>
</dbReference>
<evidence type="ECO:0000256" key="1">
    <source>
        <dbReference type="ARBA" id="ARBA00004651"/>
    </source>
</evidence>
<comment type="similarity">
    <text evidence="11 14">Belongs to the fluoride channel Fluc/FEX (TC 1.A.43) family.</text>
</comment>
<evidence type="ECO:0000256" key="8">
    <source>
        <dbReference type="ARBA" id="ARBA00023065"/>
    </source>
</evidence>
<evidence type="ECO:0000256" key="11">
    <source>
        <dbReference type="ARBA" id="ARBA00035120"/>
    </source>
</evidence>
<dbReference type="RefSeq" id="WP_069715784.1">
    <property type="nucleotide sequence ID" value="NZ_MJEH01000004.1"/>
</dbReference>
<evidence type="ECO:0000256" key="6">
    <source>
        <dbReference type="ARBA" id="ARBA00022989"/>
    </source>
</evidence>
<keyword evidence="8 14" id="KW-0406">Ion transport</keyword>
<evidence type="ECO:0000256" key="14">
    <source>
        <dbReference type="HAMAP-Rule" id="MF_00454"/>
    </source>
</evidence>
<evidence type="ECO:0000256" key="7">
    <source>
        <dbReference type="ARBA" id="ARBA00023053"/>
    </source>
</evidence>
<dbReference type="STRING" id="1305675.BFG57_09225"/>
<reference evidence="15 16" key="1">
    <citation type="submission" date="2016-08" db="EMBL/GenBank/DDBJ databases">
        <title>Genome of Bacillus solimangrovi GH2-4.</title>
        <authorList>
            <person name="Lim S."/>
            <person name="Kim B.-C."/>
        </authorList>
    </citation>
    <scope>NUCLEOTIDE SEQUENCE [LARGE SCALE GENOMIC DNA]</scope>
    <source>
        <strain evidence="15 16">GH2-4</strain>
    </source>
</reference>
<comment type="function">
    <text evidence="13 14">Fluoride-specific ion channel. Important for reducing fluoride concentration in the cell, thus reducing its toxicity.</text>
</comment>
<feature type="transmembrane region" description="Helical" evidence="14">
    <location>
        <begin position="32"/>
        <end position="53"/>
    </location>
</feature>
<keyword evidence="4 14" id="KW-0812">Transmembrane</keyword>
<dbReference type="EMBL" id="MJEH01000004">
    <property type="protein sequence ID" value="OEH94221.1"/>
    <property type="molecule type" value="Genomic_DNA"/>
</dbReference>
<dbReference type="NCBIfam" id="TIGR00494">
    <property type="entry name" value="crcB"/>
    <property type="match status" value="1"/>
</dbReference>
<accession>A0A1E5LJH7</accession>
<proteinExistence type="inferred from homology"/>
<evidence type="ECO:0000256" key="10">
    <source>
        <dbReference type="ARBA" id="ARBA00023303"/>
    </source>
</evidence>
<gene>
    <name evidence="14" type="primary">fluC</name>
    <name evidence="14" type="synonym">crcB</name>
    <name evidence="15" type="ORF">BFG57_09225</name>
</gene>
<dbReference type="GO" id="GO:0005886">
    <property type="term" value="C:plasma membrane"/>
    <property type="evidence" value="ECO:0007669"/>
    <property type="project" value="UniProtKB-SubCell"/>
</dbReference>
<comment type="activity regulation">
    <text evidence="14">Na(+) is not transported, but it plays an essential structural role and its presence is essential for fluoride channel function.</text>
</comment>
<keyword evidence="9 14" id="KW-0472">Membrane</keyword>
<dbReference type="PANTHER" id="PTHR28259">
    <property type="entry name" value="FLUORIDE EXPORT PROTEIN 1-RELATED"/>
    <property type="match status" value="1"/>
</dbReference>
<dbReference type="GO" id="GO:0140114">
    <property type="term" value="P:cellular detoxification of fluoride"/>
    <property type="evidence" value="ECO:0007669"/>
    <property type="project" value="UniProtKB-UniRule"/>
</dbReference>
<comment type="subcellular location">
    <subcellularLocation>
        <location evidence="1 14">Cell membrane</location>
        <topology evidence="1 14">Multi-pass membrane protein</topology>
    </subcellularLocation>
</comment>
<dbReference type="GO" id="GO:0062054">
    <property type="term" value="F:fluoride channel activity"/>
    <property type="evidence" value="ECO:0007669"/>
    <property type="project" value="UniProtKB-UniRule"/>
</dbReference>
<evidence type="ECO:0000256" key="5">
    <source>
        <dbReference type="ARBA" id="ARBA00022723"/>
    </source>
</evidence>
<keyword evidence="5 14" id="KW-0479">Metal-binding</keyword>